<comment type="pathway">
    <text evidence="12">Metabolic intermediate biosynthesis; chorismate biosynthesis; chorismate from D-erythrose 4-phosphate and phosphoenolpyruvate: step 6/7.</text>
</comment>
<dbReference type="GO" id="GO:0005524">
    <property type="term" value="F:ATP binding"/>
    <property type="evidence" value="ECO:0007669"/>
    <property type="project" value="UniProtKB-KW"/>
</dbReference>
<comment type="pathway">
    <text evidence="1">Metabolic intermediate biosynthesis; chorismate biosynthesis; chorismate from D-erythrose 4-phosphate and phosphoenolpyruvate: step 5/7.</text>
</comment>
<dbReference type="SUPFAM" id="SSF51569">
    <property type="entry name" value="Aldolase"/>
    <property type="match status" value="1"/>
</dbReference>
<keyword evidence="4 12" id="KW-0028">Amino-acid biosynthesis</keyword>
<dbReference type="Pfam" id="PF01487">
    <property type="entry name" value="DHquinase_I"/>
    <property type="match status" value="1"/>
</dbReference>
<dbReference type="GO" id="GO:0005737">
    <property type="term" value="C:cytoplasm"/>
    <property type="evidence" value="ECO:0007669"/>
    <property type="project" value="InterPro"/>
</dbReference>
<keyword evidence="6" id="KW-0547">Nucleotide-binding</keyword>
<comment type="similarity">
    <text evidence="12">Belongs to the EPSP synthase family.</text>
</comment>
<dbReference type="Gene3D" id="3.40.50.300">
    <property type="entry name" value="P-loop containing nucleotide triphosphate hydrolases"/>
    <property type="match status" value="1"/>
</dbReference>
<dbReference type="UniPathway" id="UPA00053">
    <property type="reaction ID" value="UER00087"/>
</dbReference>
<dbReference type="FunFam" id="3.20.20.70:FF:000135">
    <property type="entry name" value="Pentafunctional AROM polypeptide"/>
    <property type="match status" value="1"/>
</dbReference>
<keyword evidence="9 12" id="KW-0057">Aromatic amino acid biosynthesis</keyword>
<dbReference type="PANTHER" id="PTHR21090">
    <property type="entry name" value="AROM/DEHYDROQUINATE SYNTHASE"/>
    <property type="match status" value="1"/>
</dbReference>
<evidence type="ECO:0000256" key="9">
    <source>
        <dbReference type="ARBA" id="ARBA00023141"/>
    </source>
</evidence>
<comment type="caution">
    <text evidence="18">The sequence shown here is derived from an EMBL/GenBank/DDBJ whole genome shotgun (WGS) entry which is preliminary data.</text>
</comment>
<evidence type="ECO:0000259" key="17">
    <source>
        <dbReference type="Pfam" id="PF18317"/>
    </source>
</evidence>
<dbReference type="SUPFAM" id="SSF51735">
    <property type="entry name" value="NAD(P)-binding Rossmann-fold domains"/>
    <property type="match status" value="1"/>
</dbReference>
<dbReference type="InterPro" id="IPR036291">
    <property type="entry name" value="NAD(P)-bd_dom_sf"/>
</dbReference>
<evidence type="ECO:0000256" key="8">
    <source>
        <dbReference type="ARBA" id="ARBA00022840"/>
    </source>
</evidence>
<dbReference type="HAMAP" id="MF_00222">
    <property type="entry name" value="Shikimate_DH_AroE"/>
    <property type="match status" value="1"/>
</dbReference>
<keyword evidence="10" id="KW-0456">Lyase</keyword>
<sequence>ASVLAAAAARPPLEGRELGDGSPTTTTRIERIANQRVKECNRIRAMIDQLAKFGVETKELDDGLEVYGKPIPELKEGASVHCYDDHRVAMAFSVLGAAVKDTIIEEKRCVEKTWPNWWDDLENKIGLKVEGVELPSAASQASASKPAQQDAAASVVVIGMRGSGKTHIGSLASSVLDWPFIDADEYFVEKNQQDVREYVQANGWPAFRAAEMEILQELLDKFPTKHVLSLGGGIVETPTAREILKAYAQEKGPVVHIVREIDEVLTYLGEEESRPAYGEPIVDVFKRRQPWFAECSSHEFINYTGVLTRAPSPTEDGALPAFAKSRLPFPTCHTHTSRDEIDRFFGHITGQRPNLSPNLVDGKRSFFLSLTFPDINPALQQIDELAVGVDALELRVDLLRAPQQFNSIAPVTPPRAYVAEQIAALRRKTSIPIVFTVRTVSQGGSFPDKAVNEAFDLFDLALRVGVEYVDVELTWPEKKIADLVKRKGHSQIIASYHDWTGGFDWSSKRAKETYGLAAAFGDIVKLVGSASDLQDNLDLQGFRDRITVGRGAKPLIAINMGTAGQLSRILNPTFTPVTHPLLPVPAAPGQLSLVQIHQALNLIGQLPAKKFYLFGNPIQHSQSPTLHNTAFAALGLPHTYALLETDDVAEDGQVLFVMTSPDFGGASVTIPFKRNIMPYLDELSPAADAIGAVNTVIPKTRADGSQFLYGDNTDWQGIVACVRARLPASAIDAALVIGAGGTARAAIFALHKLGARRIYLFNRTRTKAEELVGVIPGARVQLVDALGEFDGPSPSVIVSTVPASATTLESDESGMYLPASMLPPEGGVVVDMAYRPAETPLLQLAKAARAKWETVMGVEVLLEQGYRQFELWTGRRCPRDVVARKVWKAYSQCP</sequence>
<evidence type="ECO:0000256" key="10">
    <source>
        <dbReference type="ARBA" id="ARBA00023239"/>
    </source>
</evidence>
<keyword evidence="5 12" id="KW-0808">Transferase</keyword>
<comment type="catalytic activity">
    <reaction evidence="12">
        <text>3-phosphoshikimate + phosphoenolpyruvate = 5-O-(1-carboxyvinyl)-3-phosphoshikimate + phosphate</text>
        <dbReference type="Rhea" id="RHEA:21256"/>
        <dbReference type="ChEBI" id="CHEBI:43474"/>
        <dbReference type="ChEBI" id="CHEBI:57701"/>
        <dbReference type="ChEBI" id="CHEBI:58702"/>
        <dbReference type="ChEBI" id="CHEBI:145989"/>
        <dbReference type="EC" id="2.5.1.19"/>
    </reaction>
</comment>
<dbReference type="AlphaFoldDB" id="A0A4Y9ZZV7"/>
<evidence type="ECO:0000256" key="11">
    <source>
        <dbReference type="ARBA" id="ARBA00048567"/>
    </source>
</evidence>
<dbReference type="GO" id="GO:0008652">
    <property type="term" value="P:amino acid biosynthetic process"/>
    <property type="evidence" value="ECO:0007669"/>
    <property type="project" value="UniProtKB-KW"/>
</dbReference>
<keyword evidence="19" id="KW-1185">Reference proteome</keyword>
<dbReference type="PROSITE" id="PS01028">
    <property type="entry name" value="DEHYDROQUINASE_I"/>
    <property type="match status" value="1"/>
</dbReference>
<comment type="similarity">
    <text evidence="2">In the 2nd section; belongs to the type-I 3-dehydroquinase family.</text>
</comment>
<dbReference type="InterPro" id="IPR000623">
    <property type="entry name" value="Shikimate_kinase/TSH1"/>
</dbReference>
<dbReference type="FunFam" id="3.40.50.300:FF:001256">
    <property type="entry name" value="Pentafunctional AROM polypeptide"/>
    <property type="match status" value="1"/>
</dbReference>
<dbReference type="CDD" id="cd00464">
    <property type="entry name" value="SK"/>
    <property type="match status" value="1"/>
</dbReference>
<dbReference type="NCBIfam" id="TIGR01093">
    <property type="entry name" value="aroD"/>
    <property type="match status" value="1"/>
</dbReference>
<dbReference type="SUPFAM" id="SSF53223">
    <property type="entry name" value="Aminoacid dehydrogenase-like, N-terminal domain"/>
    <property type="match status" value="1"/>
</dbReference>
<dbReference type="InterPro" id="IPR001381">
    <property type="entry name" value="DHquinase_I"/>
</dbReference>
<evidence type="ECO:0000259" key="16">
    <source>
        <dbReference type="Pfam" id="PF08501"/>
    </source>
</evidence>
<dbReference type="EMBL" id="SFCI01000568">
    <property type="protein sequence ID" value="TFY79059.1"/>
    <property type="molecule type" value="Genomic_DNA"/>
</dbReference>
<dbReference type="Pfam" id="PF08501">
    <property type="entry name" value="Shikimate_dh_N"/>
    <property type="match status" value="1"/>
</dbReference>
<comment type="catalytic activity">
    <reaction evidence="11">
        <text>shikimate + ATP = 3-phosphoshikimate + ADP + H(+)</text>
        <dbReference type="Rhea" id="RHEA:13121"/>
        <dbReference type="ChEBI" id="CHEBI:15378"/>
        <dbReference type="ChEBI" id="CHEBI:30616"/>
        <dbReference type="ChEBI" id="CHEBI:36208"/>
        <dbReference type="ChEBI" id="CHEBI:145989"/>
        <dbReference type="ChEBI" id="CHEBI:456216"/>
        <dbReference type="EC" id="2.7.1.71"/>
    </reaction>
</comment>
<dbReference type="NCBIfam" id="TIGR01809">
    <property type="entry name" value="Shik-DH-AROM"/>
    <property type="match status" value="1"/>
</dbReference>
<keyword evidence="8" id="KW-0067">ATP-binding</keyword>
<dbReference type="Pfam" id="PF00275">
    <property type="entry name" value="EPSP_synthase"/>
    <property type="match status" value="1"/>
</dbReference>
<dbReference type="STRING" id="135208.A0A4Y9ZZV7"/>
<dbReference type="OrthoDB" id="197068at2759"/>
<accession>A0A4Y9ZZV7</accession>
<evidence type="ECO:0000256" key="4">
    <source>
        <dbReference type="ARBA" id="ARBA00022605"/>
    </source>
</evidence>
<comment type="similarity">
    <text evidence="3">In the N-terminal section; belongs to the shikimate kinase family.</text>
</comment>
<dbReference type="GO" id="GO:0009073">
    <property type="term" value="P:aromatic amino acid family biosynthetic process"/>
    <property type="evidence" value="ECO:0007669"/>
    <property type="project" value="UniProtKB-UniRule"/>
</dbReference>
<dbReference type="Pfam" id="PF18317">
    <property type="entry name" value="SDH_C"/>
    <property type="match status" value="1"/>
</dbReference>
<dbReference type="InterPro" id="IPR001986">
    <property type="entry name" value="Enolpyruvate_Tfrase_dom"/>
</dbReference>
<dbReference type="Gene3D" id="3.65.10.10">
    <property type="entry name" value="Enolpyruvate transferase domain"/>
    <property type="match status" value="1"/>
</dbReference>
<dbReference type="InterPro" id="IPR046346">
    <property type="entry name" value="Aminoacid_DH-like_N_sf"/>
</dbReference>
<dbReference type="InterPro" id="IPR023193">
    <property type="entry name" value="EPSP_synthase_CS"/>
</dbReference>
<dbReference type="Gene3D" id="3.40.50.720">
    <property type="entry name" value="NAD(P)-binding Rossmann-like Domain"/>
    <property type="match status" value="1"/>
</dbReference>
<evidence type="ECO:0000256" key="1">
    <source>
        <dbReference type="ARBA" id="ARBA00004842"/>
    </source>
</evidence>
<feature type="domain" description="SDH C-terminal" evidence="17">
    <location>
        <begin position="857"/>
        <end position="884"/>
    </location>
</feature>
<evidence type="ECO:0000259" key="15">
    <source>
        <dbReference type="Pfam" id="PF01488"/>
    </source>
</evidence>
<reference evidence="18 19" key="1">
    <citation type="submission" date="2019-02" db="EMBL/GenBank/DDBJ databases">
        <title>Genome sequencing of the rare red list fungi Hericium alpestre (H. flagellum).</title>
        <authorList>
            <person name="Buettner E."/>
            <person name="Kellner H."/>
        </authorList>
    </citation>
    <scope>NUCLEOTIDE SEQUENCE [LARGE SCALE GENOMIC DNA]</scope>
    <source>
        <strain evidence="18 19">DSM 108284</strain>
    </source>
</reference>
<proteinExistence type="inferred from homology"/>
<dbReference type="Gene3D" id="3.40.50.10860">
    <property type="entry name" value="Leucine Dehydrogenase, chain A, domain 1"/>
    <property type="match status" value="1"/>
</dbReference>
<name>A0A4Y9ZZV7_9AGAM</name>
<feature type="domain" description="Quinate/shikimate 5-dehydrogenase/glutamyl-tRNA reductase" evidence="15">
    <location>
        <begin position="732"/>
        <end position="787"/>
    </location>
</feature>
<dbReference type="Gene3D" id="3.20.20.70">
    <property type="entry name" value="Aldolase class I"/>
    <property type="match status" value="1"/>
</dbReference>
<dbReference type="GO" id="GO:0004765">
    <property type="term" value="F:shikimate kinase activity"/>
    <property type="evidence" value="ECO:0007669"/>
    <property type="project" value="UniProtKB-EC"/>
</dbReference>
<dbReference type="PANTHER" id="PTHR21090:SF5">
    <property type="entry name" value="PENTAFUNCTIONAL AROM POLYPEPTIDE"/>
    <property type="match status" value="1"/>
</dbReference>
<dbReference type="Proteomes" id="UP000298061">
    <property type="component" value="Unassembled WGS sequence"/>
</dbReference>
<evidence type="ECO:0000259" key="14">
    <source>
        <dbReference type="Pfam" id="PF00275"/>
    </source>
</evidence>
<dbReference type="GO" id="GO:0004764">
    <property type="term" value="F:shikimate 3-dehydrogenase (NADP+) activity"/>
    <property type="evidence" value="ECO:0007669"/>
    <property type="project" value="InterPro"/>
</dbReference>
<feature type="domain" description="Shikimate dehydrogenase substrate binding N-terminal" evidence="16">
    <location>
        <begin position="613"/>
        <end position="696"/>
    </location>
</feature>
<dbReference type="GO" id="GO:0003855">
    <property type="term" value="F:3-dehydroquinate dehydratase activity"/>
    <property type="evidence" value="ECO:0007669"/>
    <property type="project" value="InterPro"/>
</dbReference>
<evidence type="ECO:0000256" key="6">
    <source>
        <dbReference type="ARBA" id="ARBA00022741"/>
    </source>
</evidence>
<evidence type="ECO:0000256" key="13">
    <source>
        <dbReference type="SAM" id="MobiDB-lite"/>
    </source>
</evidence>
<dbReference type="InterPro" id="IPR022893">
    <property type="entry name" value="Shikimate_DH_fam"/>
</dbReference>
<dbReference type="GO" id="GO:0009423">
    <property type="term" value="P:chorismate biosynthetic process"/>
    <property type="evidence" value="ECO:0007669"/>
    <property type="project" value="UniProtKB-UniRule"/>
</dbReference>
<evidence type="ECO:0000256" key="7">
    <source>
        <dbReference type="ARBA" id="ARBA00022777"/>
    </source>
</evidence>
<dbReference type="EC" id="2.5.1.19" evidence="12"/>
<dbReference type="InterPro" id="IPR018508">
    <property type="entry name" value="3-dehydroquinate_DH_AS"/>
</dbReference>
<dbReference type="GO" id="GO:0003866">
    <property type="term" value="F:3-phosphoshikimate 1-carboxyvinyltransferase activity"/>
    <property type="evidence" value="ECO:0007669"/>
    <property type="project" value="UniProtKB-UniRule"/>
</dbReference>
<evidence type="ECO:0000313" key="18">
    <source>
        <dbReference type="EMBL" id="TFY79059.1"/>
    </source>
</evidence>
<dbReference type="CDD" id="cd01065">
    <property type="entry name" value="NAD_bind_Shikimate_DH"/>
    <property type="match status" value="1"/>
</dbReference>
<dbReference type="SUPFAM" id="SSF55205">
    <property type="entry name" value="EPT/RTPC-like"/>
    <property type="match status" value="1"/>
</dbReference>
<organism evidence="18 19">
    <name type="scientific">Hericium alpestre</name>
    <dbReference type="NCBI Taxonomy" id="135208"/>
    <lineage>
        <taxon>Eukaryota</taxon>
        <taxon>Fungi</taxon>
        <taxon>Dikarya</taxon>
        <taxon>Basidiomycota</taxon>
        <taxon>Agaricomycotina</taxon>
        <taxon>Agaricomycetes</taxon>
        <taxon>Russulales</taxon>
        <taxon>Hericiaceae</taxon>
        <taxon>Hericium</taxon>
    </lineage>
</organism>
<evidence type="ECO:0000256" key="2">
    <source>
        <dbReference type="ARBA" id="ARBA00006477"/>
    </source>
</evidence>
<dbReference type="InterPro" id="IPR013792">
    <property type="entry name" value="RNA3'P_cycl/enolpyr_Trfase_a/b"/>
</dbReference>
<dbReference type="InterPro" id="IPR036968">
    <property type="entry name" value="Enolpyruvate_Tfrase_sf"/>
</dbReference>
<dbReference type="InterPro" id="IPR027417">
    <property type="entry name" value="P-loop_NTPase"/>
</dbReference>
<dbReference type="Pfam" id="PF01488">
    <property type="entry name" value="Shikimate_DH"/>
    <property type="match status" value="1"/>
</dbReference>
<evidence type="ECO:0000313" key="19">
    <source>
        <dbReference type="Proteomes" id="UP000298061"/>
    </source>
</evidence>
<dbReference type="InterPro" id="IPR010110">
    <property type="entry name" value="Shikimate_DH_AroM-type"/>
</dbReference>
<dbReference type="PROSITE" id="PS01128">
    <property type="entry name" value="SHIKIMATE_KINASE"/>
    <property type="match status" value="1"/>
</dbReference>
<feature type="non-terminal residue" evidence="18">
    <location>
        <position position="1"/>
    </location>
</feature>
<dbReference type="Pfam" id="PF01202">
    <property type="entry name" value="SKI"/>
    <property type="match status" value="1"/>
</dbReference>
<evidence type="ECO:0000256" key="12">
    <source>
        <dbReference type="RuleBase" id="RU004164"/>
    </source>
</evidence>
<dbReference type="InterPro" id="IPR031322">
    <property type="entry name" value="Shikimate/glucono_kinase"/>
</dbReference>
<evidence type="ECO:0000256" key="3">
    <source>
        <dbReference type="ARBA" id="ARBA00009349"/>
    </source>
</evidence>
<protein>
    <recommendedName>
        <fullName evidence="12">3-phosphoshikimate 1-carboxyvinyltransferase</fullName>
        <ecNumber evidence="12">2.5.1.19</ecNumber>
    </recommendedName>
</protein>
<dbReference type="CDD" id="cd00502">
    <property type="entry name" value="DHQase_I"/>
    <property type="match status" value="1"/>
</dbReference>
<dbReference type="PRINTS" id="PR01100">
    <property type="entry name" value="SHIKIMTKNASE"/>
</dbReference>
<dbReference type="InterPro" id="IPR006151">
    <property type="entry name" value="Shikm_DH/Glu-tRNA_Rdtase"/>
</dbReference>
<feature type="region of interest" description="Disordered" evidence="13">
    <location>
        <begin position="1"/>
        <end position="25"/>
    </location>
</feature>
<evidence type="ECO:0000256" key="5">
    <source>
        <dbReference type="ARBA" id="ARBA00022679"/>
    </source>
</evidence>
<dbReference type="InterPro" id="IPR013708">
    <property type="entry name" value="Shikimate_DH-bd_N"/>
</dbReference>
<feature type="domain" description="Enolpyruvate transferase" evidence="14">
    <location>
        <begin position="25"/>
        <end position="121"/>
    </location>
</feature>
<dbReference type="SUPFAM" id="SSF52540">
    <property type="entry name" value="P-loop containing nucleoside triphosphate hydrolases"/>
    <property type="match status" value="1"/>
</dbReference>
<dbReference type="PROSITE" id="PS00885">
    <property type="entry name" value="EPSP_SYNTHASE_2"/>
    <property type="match status" value="1"/>
</dbReference>
<gene>
    <name evidence="18" type="ORF">EWM64_g4952</name>
</gene>
<dbReference type="InterPro" id="IPR041121">
    <property type="entry name" value="SDH_C"/>
</dbReference>
<dbReference type="InterPro" id="IPR013785">
    <property type="entry name" value="Aldolase_TIM"/>
</dbReference>
<dbReference type="InterPro" id="IPR023000">
    <property type="entry name" value="Shikimate_kinase_CS"/>
</dbReference>
<keyword evidence="7" id="KW-0418">Kinase</keyword>
<dbReference type="HAMAP" id="MF_00109">
    <property type="entry name" value="Shikimate_kinase"/>
    <property type="match status" value="1"/>
</dbReference>